<dbReference type="Proteomes" id="UP001195483">
    <property type="component" value="Unassembled WGS sequence"/>
</dbReference>
<comment type="caution">
    <text evidence="3">The sequence shown here is derived from an EMBL/GenBank/DDBJ whole genome shotgun (WGS) entry which is preliminary data.</text>
</comment>
<gene>
    <name evidence="3" type="ORF">CHS0354_008091</name>
</gene>
<name>A0AAE0SZK2_9BIVA</name>
<dbReference type="InterPro" id="IPR007021">
    <property type="entry name" value="DUF659"/>
</dbReference>
<proteinExistence type="predicted"/>
<dbReference type="Pfam" id="PF04937">
    <property type="entry name" value="DUF659"/>
    <property type="match status" value="1"/>
</dbReference>
<evidence type="ECO:0000259" key="2">
    <source>
        <dbReference type="Pfam" id="PF04937"/>
    </source>
</evidence>
<reference evidence="3" key="3">
    <citation type="submission" date="2023-05" db="EMBL/GenBank/DDBJ databases">
        <authorList>
            <person name="Smith C.H."/>
        </authorList>
    </citation>
    <scope>NUCLEOTIDE SEQUENCE</scope>
    <source>
        <strain evidence="3">CHS0354</strain>
        <tissue evidence="3">Mantle</tissue>
    </source>
</reference>
<sequence>MLAGEVYQVEQFMAFFTEEVVKHGVSLMSDGWTSMENKPIVNFLAATGDCCVYLNALDTSDEIKDGSFISGEITKCIESCGMKSVIDQSVKAADLPPSRKKKSLPVRYGQMGNVTDLHAAGFVLDPESHRRLMIERIYREDVQLPVKAMSQHAVYRAGQGLFASDCACKSSPEGNDGQYQLYGGTIEWSDQSDGDKDVE</sequence>
<evidence type="ECO:0000313" key="4">
    <source>
        <dbReference type="Proteomes" id="UP001195483"/>
    </source>
</evidence>
<dbReference type="EMBL" id="JAEAOA010000546">
    <property type="protein sequence ID" value="KAK3600981.1"/>
    <property type="molecule type" value="Genomic_DNA"/>
</dbReference>
<accession>A0AAE0SZK2</accession>
<keyword evidence="4" id="KW-1185">Reference proteome</keyword>
<evidence type="ECO:0000313" key="3">
    <source>
        <dbReference type="EMBL" id="KAK3600981.1"/>
    </source>
</evidence>
<evidence type="ECO:0000256" key="1">
    <source>
        <dbReference type="SAM" id="MobiDB-lite"/>
    </source>
</evidence>
<dbReference type="AlphaFoldDB" id="A0AAE0SZK2"/>
<feature type="domain" description="DUF659" evidence="2">
    <location>
        <begin position="2"/>
        <end position="86"/>
    </location>
</feature>
<reference evidence="3" key="2">
    <citation type="journal article" date="2021" name="Genome Biol. Evol.">
        <title>Developing a high-quality reference genome for a parasitic bivalve with doubly uniparental inheritance (Bivalvia: Unionida).</title>
        <authorList>
            <person name="Smith C.H."/>
        </authorList>
    </citation>
    <scope>NUCLEOTIDE SEQUENCE</scope>
    <source>
        <strain evidence="3">CHS0354</strain>
        <tissue evidence="3">Mantle</tissue>
    </source>
</reference>
<feature type="region of interest" description="Disordered" evidence="1">
    <location>
        <begin position="179"/>
        <end position="199"/>
    </location>
</feature>
<organism evidence="3 4">
    <name type="scientific">Potamilus streckersoni</name>
    <dbReference type="NCBI Taxonomy" id="2493646"/>
    <lineage>
        <taxon>Eukaryota</taxon>
        <taxon>Metazoa</taxon>
        <taxon>Spiralia</taxon>
        <taxon>Lophotrochozoa</taxon>
        <taxon>Mollusca</taxon>
        <taxon>Bivalvia</taxon>
        <taxon>Autobranchia</taxon>
        <taxon>Heteroconchia</taxon>
        <taxon>Palaeoheterodonta</taxon>
        <taxon>Unionida</taxon>
        <taxon>Unionoidea</taxon>
        <taxon>Unionidae</taxon>
        <taxon>Ambleminae</taxon>
        <taxon>Lampsilini</taxon>
        <taxon>Potamilus</taxon>
    </lineage>
</organism>
<protein>
    <recommendedName>
        <fullName evidence="2">DUF659 domain-containing protein</fullName>
    </recommendedName>
</protein>
<reference evidence="3" key="1">
    <citation type="journal article" date="2021" name="Genome Biol. Evol.">
        <title>A High-Quality Reference Genome for a Parasitic Bivalve with Doubly Uniparental Inheritance (Bivalvia: Unionida).</title>
        <authorList>
            <person name="Smith C.H."/>
        </authorList>
    </citation>
    <scope>NUCLEOTIDE SEQUENCE</scope>
    <source>
        <strain evidence="3">CHS0354</strain>
    </source>
</reference>